<sequence length="296" mass="31417">MEFGGPRKRGRQDASFNGNGGSKKSRSESESFQPGVGSKSKPCTKFFSTSGCPFAEGCHFLHYVPGGFKAVSQMLNLPALTPQSMRNNAAPPFFDASSAPAGKLKMCSRYNSPEGCKFGDKCHYAHGEWELGRPSIVPHEDPRGARHMSGRMGRSGPPGRGTSADFGASATVKIAIDASLVGSVIGRSGANTKQICRVTGVKIAVRDHESDPNLKNVQLEGSFDQIQQANSMVRELIANVANVKAGGGAHQKHPTAPGGGSNLKTKLCERFLKGNCTFGDKCYFAHGPEELRTSAA</sequence>
<dbReference type="PANTHER" id="PTHR12547">
    <property type="entry name" value="CCCH ZINC FINGER/TIS11-RELATED"/>
    <property type="match status" value="1"/>
</dbReference>
<dbReference type="Gene3D" id="3.30.1370.10">
    <property type="entry name" value="K Homology domain, type 1"/>
    <property type="match status" value="1"/>
</dbReference>
<feature type="domain" description="C3H1-type" evidence="8">
    <location>
        <begin position="101"/>
        <end position="129"/>
    </location>
</feature>
<feature type="zinc finger region" description="C3H1-type" evidence="6">
    <location>
        <begin position="101"/>
        <end position="129"/>
    </location>
</feature>
<dbReference type="SMART" id="SM00356">
    <property type="entry name" value="ZnF_C3H1"/>
    <property type="match status" value="3"/>
</dbReference>
<dbReference type="SUPFAM" id="SSF90229">
    <property type="entry name" value="CCCH zinc finger"/>
    <property type="match status" value="3"/>
</dbReference>
<evidence type="ECO:0000313" key="9">
    <source>
        <dbReference type="EMBL" id="KAK9736027.1"/>
    </source>
</evidence>
<feature type="domain" description="C3H1-type" evidence="8">
    <location>
        <begin position="37"/>
        <end position="65"/>
    </location>
</feature>
<evidence type="ECO:0000256" key="4">
    <source>
        <dbReference type="ARBA" id="ARBA00022833"/>
    </source>
</evidence>
<dbReference type="GO" id="GO:0051252">
    <property type="term" value="P:regulation of RNA metabolic process"/>
    <property type="evidence" value="ECO:0007669"/>
    <property type="project" value="UniProtKB-ARBA"/>
</dbReference>
<reference evidence="9" key="1">
    <citation type="submission" date="2024-03" db="EMBL/GenBank/DDBJ databases">
        <title>WGS assembly of Saponaria officinalis var. Norfolk2.</title>
        <authorList>
            <person name="Jenkins J."/>
            <person name="Shu S."/>
            <person name="Grimwood J."/>
            <person name="Barry K."/>
            <person name="Goodstein D."/>
            <person name="Schmutz J."/>
            <person name="Leebens-Mack J."/>
            <person name="Osbourn A."/>
        </authorList>
    </citation>
    <scope>NUCLEOTIDE SEQUENCE [LARGE SCALE GENOMIC DNA]</scope>
    <source>
        <strain evidence="9">JIC</strain>
    </source>
</reference>
<dbReference type="AlphaFoldDB" id="A0AAW1LPH9"/>
<organism evidence="9 10">
    <name type="scientific">Saponaria officinalis</name>
    <name type="common">Common soapwort</name>
    <name type="synonym">Lychnis saponaria</name>
    <dbReference type="NCBI Taxonomy" id="3572"/>
    <lineage>
        <taxon>Eukaryota</taxon>
        <taxon>Viridiplantae</taxon>
        <taxon>Streptophyta</taxon>
        <taxon>Embryophyta</taxon>
        <taxon>Tracheophyta</taxon>
        <taxon>Spermatophyta</taxon>
        <taxon>Magnoliopsida</taxon>
        <taxon>eudicotyledons</taxon>
        <taxon>Gunneridae</taxon>
        <taxon>Pentapetalae</taxon>
        <taxon>Caryophyllales</taxon>
        <taxon>Caryophyllaceae</taxon>
        <taxon>Caryophylleae</taxon>
        <taxon>Saponaria</taxon>
    </lineage>
</organism>
<dbReference type="FunFam" id="4.10.1000.10:FF:000003">
    <property type="entry name" value="Zinc finger CCCH domain-containing protein"/>
    <property type="match status" value="1"/>
</dbReference>
<evidence type="ECO:0000259" key="8">
    <source>
        <dbReference type="PROSITE" id="PS50103"/>
    </source>
</evidence>
<comment type="caution">
    <text evidence="9">The sequence shown here is derived from an EMBL/GenBank/DDBJ whole genome shotgun (WGS) entry which is preliminary data.</text>
</comment>
<feature type="zinc finger region" description="C3H1-type" evidence="6">
    <location>
        <begin position="37"/>
        <end position="65"/>
    </location>
</feature>
<feature type="region of interest" description="Disordered" evidence="7">
    <location>
        <begin position="1"/>
        <end position="40"/>
    </location>
</feature>
<dbReference type="SUPFAM" id="SSF54791">
    <property type="entry name" value="Eukaryotic type KH-domain (KH-domain type I)"/>
    <property type="match status" value="1"/>
</dbReference>
<dbReference type="PROSITE" id="PS50084">
    <property type="entry name" value="KH_TYPE_1"/>
    <property type="match status" value="1"/>
</dbReference>
<dbReference type="PANTHER" id="PTHR12547:SF184">
    <property type="entry name" value="CCCH-TYPE ZN-FINGER PROTEIN"/>
    <property type="match status" value="1"/>
</dbReference>
<dbReference type="InterPro" id="IPR036855">
    <property type="entry name" value="Znf_CCCH_sf"/>
</dbReference>
<feature type="domain" description="C3H1-type" evidence="8">
    <location>
        <begin position="262"/>
        <end position="289"/>
    </location>
</feature>
<evidence type="ECO:0000256" key="1">
    <source>
        <dbReference type="ARBA" id="ARBA00022723"/>
    </source>
</evidence>
<evidence type="ECO:0000256" key="2">
    <source>
        <dbReference type="ARBA" id="ARBA00022737"/>
    </source>
</evidence>
<dbReference type="InterPro" id="IPR004087">
    <property type="entry name" value="KH_dom"/>
</dbReference>
<evidence type="ECO:0000256" key="3">
    <source>
        <dbReference type="ARBA" id="ARBA00022771"/>
    </source>
</evidence>
<protein>
    <recommendedName>
        <fullName evidence="8">C3H1-type domain-containing protein</fullName>
    </recommendedName>
</protein>
<dbReference type="CDD" id="cd22464">
    <property type="entry name" value="KH-I_AtC3H36_like"/>
    <property type="match status" value="1"/>
</dbReference>
<proteinExistence type="predicted"/>
<evidence type="ECO:0000256" key="7">
    <source>
        <dbReference type="SAM" id="MobiDB-lite"/>
    </source>
</evidence>
<name>A0AAW1LPH9_SAPOF</name>
<keyword evidence="3 6" id="KW-0863">Zinc-finger</keyword>
<feature type="region of interest" description="Disordered" evidence="7">
    <location>
        <begin position="135"/>
        <end position="162"/>
    </location>
</feature>
<evidence type="ECO:0000313" key="10">
    <source>
        <dbReference type="Proteomes" id="UP001443914"/>
    </source>
</evidence>
<feature type="zinc finger region" description="C3H1-type" evidence="6">
    <location>
        <begin position="262"/>
        <end position="289"/>
    </location>
</feature>
<dbReference type="InterPro" id="IPR000571">
    <property type="entry name" value="Znf_CCCH"/>
</dbReference>
<feature type="compositionally biased region" description="Basic residues" evidence="7">
    <location>
        <begin position="1"/>
        <end position="10"/>
    </location>
</feature>
<dbReference type="Pfam" id="PF00642">
    <property type="entry name" value="zf-CCCH"/>
    <property type="match status" value="1"/>
</dbReference>
<dbReference type="InterPro" id="IPR004088">
    <property type="entry name" value="KH_dom_type_1"/>
</dbReference>
<dbReference type="GO" id="GO:0008270">
    <property type="term" value="F:zinc ion binding"/>
    <property type="evidence" value="ECO:0007669"/>
    <property type="project" value="UniProtKB-KW"/>
</dbReference>
<keyword evidence="5" id="KW-0694">RNA-binding</keyword>
<dbReference type="EMBL" id="JBDFQZ010000004">
    <property type="protein sequence ID" value="KAK9736027.1"/>
    <property type="molecule type" value="Genomic_DNA"/>
</dbReference>
<keyword evidence="4 6" id="KW-0862">Zinc</keyword>
<dbReference type="PROSITE" id="PS50103">
    <property type="entry name" value="ZF_C3H1"/>
    <property type="match status" value="3"/>
</dbReference>
<dbReference type="GO" id="GO:0003729">
    <property type="term" value="F:mRNA binding"/>
    <property type="evidence" value="ECO:0007669"/>
    <property type="project" value="InterPro"/>
</dbReference>
<dbReference type="Pfam" id="PF00013">
    <property type="entry name" value="KH_1"/>
    <property type="match status" value="1"/>
</dbReference>
<accession>A0AAW1LPH9</accession>
<dbReference type="InterPro" id="IPR045877">
    <property type="entry name" value="ZFP36-like"/>
</dbReference>
<dbReference type="Pfam" id="PF14608">
    <property type="entry name" value="zf-CCCH_2"/>
    <property type="match status" value="1"/>
</dbReference>
<evidence type="ECO:0000256" key="5">
    <source>
        <dbReference type="PROSITE-ProRule" id="PRU00117"/>
    </source>
</evidence>
<evidence type="ECO:0000256" key="6">
    <source>
        <dbReference type="PROSITE-ProRule" id="PRU00723"/>
    </source>
</evidence>
<dbReference type="Proteomes" id="UP001443914">
    <property type="component" value="Unassembled WGS sequence"/>
</dbReference>
<dbReference type="GO" id="GO:0010468">
    <property type="term" value="P:regulation of gene expression"/>
    <property type="evidence" value="ECO:0007669"/>
    <property type="project" value="UniProtKB-ARBA"/>
</dbReference>
<gene>
    <name evidence="9" type="ORF">RND81_04G245700</name>
</gene>
<dbReference type="SMART" id="SM00322">
    <property type="entry name" value="KH"/>
    <property type="match status" value="1"/>
</dbReference>
<dbReference type="Gene3D" id="4.10.1000.10">
    <property type="entry name" value="Zinc finger, CCCH-type"/>
    <property type="match status" value="2"/>
</dbReference>
<dbReference type="InterPro" id="IPR036612">
    <property type="entry name" value="KH_dom_type_1_sf"/>
</dbReference>
<keyword evidence="1 6" id="KW-0479">Metal-binding</keyword>
<feature type="compositionally biased region" description="Low complexity" evidence="7">
    <location>
        <begin position="150"/>
        <end position="161"/>
    </location>
</feature>
<keyword evidence="10" id="KW-1185">Reference proteome</keyword>
<keyword evidence="2" id="KW-0677">Repeat</keyword>